<accession>A0AAE0SJ43</accession>
<reference evidence="1" key="3">
    <citation type="submission" date="2023-05" db="EMBL/GenBank/DDBJ databases">
        <authorList>
            <person name="Smith C.H."/>
        </authorList>
    </citation>
    <scope>NUCLEOTIDE SEQUENCE</scope>
    <source>
        <strain evidence="1">CHS0354</strain>
        <tissue evidence="1">Mantle</tissue>
    </source>
</reference>
<dbReference type="AlphaFoldDB" id="A0AAE0SJ43"/>
<sequence>MGEEFVLVASAINSALRVIRVLGKRACRSGSGFFGKAIAEAKTFAPPEHDNNGWIL</sequence>
<comment type="caution">
    <text evidence="1">The sequence shown here is derived from an EMBL/GenBank/DDBJ whole genome shotgun (WGS) entry which is preliminary data.</text>
</comment>
<evidence type="ECO:0000313" key="1">
    <source>
        <dbReference type="EMBL" id="KAK3592420.1"/>
    </source>
</evidence>
<dbReference type="EMBL" id="JAEAOA010002112">
    <property type="protein sequence ID" value="KAK3592420.1"/>
    <property type="molecule type" value="Genomic_DNA"/>
</dbReference>
<organism evidence="1 2">
    <name type="scientific">Potamilus streckersoni</name>
    <dbReference type="NCBI Taxonomy" id="2493646"/>
    <lineage>
        <taxon>Eukaryota</taxon>
        <taxon>Metazoa</taxon>
        <taxon>Spiralia</taxon>
        <taxon>Lophotrochozoa</taxon>
        <taxon>Mollusca</taxon>
        <taxon>Bivalvia</taxon>
        <taxon>Autobranchia</taxon>
        <taxon>Heteroconchia</taxon>
        <taxon>Palaeoheterodonta</taxon>
        <taxon>Unionida</taxon>
        <taxon>Unionoidea</taxon>
        <taxon>Unionidae</taxon>
        <taxon>Ambleminae</taxon>
        <taxon>Lampsilini</taxon>
        <taxon>Potamilus</taxon>
    </lineage>
</organism>
<gene>
    <name evidence="1" type="ORF">CHS0354_036050</name>
</gene>
<name>A0AAE0SJ43_9BIVA</name>
<feature type="non-terminal residue" evidence="1">
    <location>
        <position position="1"/>
    </location>
</feature>
<reference evidence="1" key="1">
    <citation type="journal article" date="2021" name="Genome Biol. Evol.">
        <title>A High-Quality Reference Genome for a Parasitic Bivalve with Doubly Uniparental Inheritance (Bivalvia: Unionida).</title>
        <authorList>
            <person name="Smith C.H."/>
        </authorList>
    </citation>
    <scope>NUCLEOTIDE SEQUENCE</scope>
    <source>
        <strain evidence="1">CHS0354</strain>
    </source>
</reference>
<proteinExistence type="predicted"/>
<dbReference type="Proteomes" id="UP001195483">
    <property type="component" value="Unassembled WGS sequence"/>
</dbReference>
<reference evidence="1" key="2">
    <citation type="journal article" date="2021" name="Genome Biol. Evol.">
        <title>Developing a high-quality reference genome for a parasitic bivalve with doubly uniparental inheritance (Bivalvia: Unionida).</title>
        <authorList>
            <person name="Smith C.H."/>
        </authorList>
    </citation>
    <scope>NUCLEOTIDE SEQUENCE</scope>
    <source>
        <strain evidence="1">CHS0354</strain>
        <tissue evidence="1">Mantle</tissue>
    </source>
</reference>
<protein>
    <submittedName>
        <fullName evidence="1">Uncharacterized protein</fullName>
    </submittedName>
</protein>
<evidence type="ECO:0000313" key="2">
    <source>
        <dbReference type="Proteomes" id="UP001195483"/>
    </source>
</evidence>
<keyword evidence="2" id="KW-1185">Reference proteome</keyword>